<protein>
    <submittedName>
        <fullName evidence="2">Uncharacterized protein</fullName>
    </submittedName>
</protein>
<evidence type="ECO:0000256" key="1">
    <source>
        <dbReference type="SAM" id="Phobius"/>
    </source>
</evidence>
<evidence type="ECO:0000313" key="3">
    <source>
        <dbReference type="Proteomes" id="UP001479436"/>
    </source>
</evidence>
<sequence>MSAVRASGKPVELVVLLTIAGAGFFGSLGFMGWKLSTDTSLRRFRSPQAPNLFRSRP</sequence>
<dbReference type="Proteomes" id="UP001479436">
    <property type="component" value="Unassembled WGS sequence"/>
</dbReference>
<feature type="transmembrane region" description="Helical" evidence="1">
    <location>
        <begin position="13"/>
        <end position="33"/>
    </location>
</feature>
<evidence type="ECO:0000313" key="2">
    <source>
        <dbReference type="EMBL" id="KAK9761286.1"/>
    </source>
</evidence>
<reference evidence="2 3" key="1">
    <citation type="submission" date="2023-04" db="EMBL/GenBank/DDBJ databases">
        <title>Genome of Basidiobolus ranarum AG-B5.</title>
        <authorList>
            <person name="Stajich J.E."/>
            <person name="Carter-House D."/>
            <person name="Gryganskyi A."/>
        </authorList>
    </citation>
    <scope>NUCLEOTIDE SEQUENCE [LARGE SCALE GENOMIC DNA]</scope>
    <source>
        <strain evidence="2 3">AG-B5</strain>
    </source>
</reference>
<keyword evidence="1" id="KW-1133">Transmembrane helix</keyword>
<keyword evidence="1" id="KW-0472">Membrane</keyword>
<proteinExistence type="predicted"/>
<keyword evidence="1" id="KW-0812">Transmembrane</keyword>
<gene>
    <name evidence="2" type="ORF">K7432_013927</name>
</gene>
<accession>A0ABR2WIF5</accession>
<dbReference type="EMBL" id="JASJQH010001458">
    <property type="protein sequence ID" value="KAK9761286.1"/>
    <property type="molecule type" value="Genomic_DNA"/>
</dbReference>
<keyword evidence="3" id="KW-1185">Reference proteome</keyword>
<organism evidence="2 3">
    <name type="scientific">Basidiobolus ranarum</name>
    <dbReference type="NCBI Taxonomy" id="34480"/>
    <lineage>
        <taxon>Eukaryota</taxon>
        <taxon>Fungi</taxon>
        <taxon>Fungi incertae sedis</taxon>
        <taxon>Zoopagomycota</taxon>
        <taxon>Entomophthoromycotina</taxon>
        <taxon>Basidiobolomycetes</taxon>
        <taxon>Basidiobolales</taxon>
        <taxon>Basidiobolaceae</taxon>
        <taxon>Basidiobolus</taxon>
    </lineage>
</organism>
<comment type="caution">
    <text evidence="2">The sequence shown here is derived from an EMBL/GenBank/DDBJ whole genome shotgun (WGS) entry which is preliminary data.</text>
</comment>
<name>A0ABR2WIF5_9FUNG</name>